<dbReference type="PANTHER" id="PTHR45660:SF89">
    <property type="entry name" value="HISTONE-LYSINE N-METHYLTRANSFERASE SUVR3"/>
    <property type="match status" value="1"/>
</dbReference>
<dbReference type="Gramene" id="OIT07643">
    <property type="protein sequence ID" value="OIT07643"/>
    <property type="gene ID" value="A4A49_03110"/>
</dbReference>
<organism evidence="2 3">
    <name type="scientific">Nicotiana attenuata</name>
    <name type="common">Coyote tobacco</name>
    <dbReference type="NCBI Taxonomy" id="49451"/>
    <lineage>
        <taxon>Eukaryota</taxon>
        <taxon>Viridiplantae</taxon>
        <taxon>Streptophyta</taxon>
        <taxon>Embryophyta</taxon>
        <taxon>Tracheophyta</taxon>
        <taxon>Spermatophyta</taxon>
        <taxon>Magnoliopsida</taxon>
        <taxon>eudicotyledons</taxon>
        <taxon>Gunneridae</taxon>
        <taxon>Pentapetalae</taxon>
        <taxon>asterids</taxon>
        <taxon>lamiids</taxon>
        <taxon>Solanales</taxon>
        <taxon>Solanaceae</taxon>
        <taxon>Nicotianoideae</taxon>
        <taxon>Nicotianeae</taxon>
        <taxon>Nicotiana</taxon>
    </lineage>
</organism>
<reference evidence="2" key="1">
    <citation type="submission" date="2016-11" db="EMBL/GenBank/DDBJ databases">
        <title>The genome of Nicotiana attenuata.</title>
        <authorList>
            <person name="Xu S."/>
            <person name="Brockmoeller T."/>
            <person name="Gaquerel E."/>
            <person name="Navarro A."/>
            <person name="Kuhl H."/>
            <person name="Gase K."/>
            <person name="Ling Z."/>
            <person name="Zhou W."/>
            <person name="Kreitzer C."/>
            <person name="Stanke M."/>
            <person name="Tang H."/>
            <person name="Lyons E."/>
            <person name="Pandey P."/>
            <person name="Pandey S.P."/>
            <person name="Timmermann B."/>
            <person name="Baldwin I.T."/>
        </authorList>
    </citation>
    <scope>NUCLEOTIDE SEQUENCE [LARGE SCALE GENOMIC DNA]</scope>
    <source>
        <strain evidence="2">UT</strain>
    </source>
</reference>
<keyword evidence="3" id="KW-1185">Reference proteome</keyword>
<sequence>MDKQQRTGEGEQYDGGLLCRFAHLVLPYLEPAGLASVSATCKALRVVSKAITSRRISDASRGMETYPISFFNSVDSELYAYFIYSPVQTLPTSPSIAGLFWGGELGGSGRVRQDPFLIRVEGSDGCGCESCDLDCPCIDFSSGLPTRECGPSCQCGSECGNRLTQKGVSAKLKVVKDRRKGWSLVAADFTPKGKFICEYTGELLTTEEARNRHKLYDKISKSSHFSPALLVVKEHLPSGNVCMRINIDATRIGNIARFINHSCDGGNLCTMIVRSSGALLPRVCFFSSRDILENEELSFSYGDTTLNPTGSQCFCALKHMALSIKCCNQKRLKRPSKYVVECYDSFTLNQ</sequence>
<dbReference type="InterPro" id="IPR046341">
    <property type="entry name" value="SET_dom_sf"/>
</dbReference>
<evidence type="ECO:0000313" key="3">
    <source>
        <dbReference type="Proteomes" id="UP000187609"/>
    </source>
</evidence>
<dbReference type="AlphaFoldDB" id="A0A1J6JA03"/>
<protein>
    <submittedName>
        <fullName evidence="2">Histone-lysine n-methyltransferase suvr3</fullName>
    </submittedName>
</protein>
<feature type="domain" description="SET" evidence="1">
    <location>
        <begin position="170"/>
        <end position="302"/>
    </location>
</feature>
<dbReference type="PROSITE" id="PS50280">
    <property type="entry name" value="SET"/>
    <property type="match status" value="1"/>
</dbReference>
<dbReference type="Pfam" id="PF00856">
    <property type="entry name" value="SET"/>
    <property type="match status" value="1"/>
</dbReference>
<dbReference type="GO" id="GO:0032259">
    <property type="term" value="P:methylation"/>
    <property type="evidence" value="ECO:0007669"/>
    <property type="project" value="UniProtKB-KW"/>
</dbReference>
<gene>
    <name evidence="2" type="primary">SUVR3</name>
    <name evidence="2" type="ORF">A4A49_03110</name>
</gene>
<dbReference type="PANTHER" id="PTHR45660">
    <property type="entry name" value="HISTONE-LYSINE N-METHYLTRANSFERASE SETMAR"/>
    <property type="match status" value="1"/>
</dbReference>
<accession>A0A1J6JA03</accession>
<dbReference type="EMBL" id="MJEQ01037183">
    <property type="protein sequence ID" value="OIT07643.1"/>
    <property type="molecule type" value="Genomic_DNA"/>
</dbReference>
<dbReference type="Proteomes" id="UP000187609">
    <property type="component" value="Unassembled WGS sequence"/>
</dbReference>
<comment type="caution">
    <text evidence="2">The sequence shown here is derived from an EMBL/GenBank/DDBJ whole genome shotgun (WGS) entry which is preliminary data.</text>
</comment>
<dbReference type="SMR" id="A0A1J6JA03"/>
<dbReference type="InterPro" id="IPR051357">
    <property type="entry name" value="H3K9_HMTase_SUVAR3-9"/>
</dbReference>
<dbReference type="GO" id="GO:0042054">
    <property type="term" value="F:histone methyltransferase activity"/>
    <property type="evidence" value="ECO:0007669"/>
    <property type="project" value="TreeGrafter"/>
</dbReference>
<proteinExistence type="predicted"/>
<dbReference type="STRING" id="49451.A0A1J6JA03"/>
<evidence type="ECO:0000259" key="1">
    <source>
        <dbReference type="PROSITE" id="PS50280"/>
    </source>
</evidence>
<dbReference type="GO" id="GO:0003690">
    <property type="term" value="F:double-stranded DNA binding"/>
    <property type="evidence" value="ECO:0007669"/>
    <property type="project" value="TreeGrafter"/>
</dbReference>
<evidence type="ECO:0000313" key="2">
    <source>
        <dbReference type="EMBL" id="OIT07643.1"/>
    </source>
</evidence>
<dbReference type="InterPro" id="IPR001214">
    <property type="entry name" value="SET_dom"/>
</dbReference>
<dbReference type="OMA" id="GLECENR"/>
<dbReference type="Gene3D" id="2.170.270.10">
    <property type="entry name" value="SET domain"/>
    <property type="match status" value="1"/>
</dbReference>
<dbReference type="SUPFAM" id="SSF82199">
    <property type="entry name" value="SET domain"/>
    <property type="match status" value="1"/>
</dbReference>
<name>A0A1J6JA03_NICAT</name>
<dbReference type="SMART" id="SM00317">
    <property type="entry name" value="SET"/>
    <property type="match status" value="1"/>
</dbReference>